<dbReference type="PANTHER" id="PTHR21621">
    <property type="entry name" value="RIBOSOMAL PROTEIN S6 MODIFICATION PROTEIN"/>
    <property type="match status" value="1"/>
</dbReference>
<comment type="caution">
    <text evidence="2">The sequence shown here is derived from an EMBL/GenBank/DDBJ whole genome shotgun (WGS) entry which is preliminary data.</text>
</comment>
<evidence type="ECO:0000313" key="3">
    <source>
        <dbReference type="Proteomes" id="UP001596380"/>
    </source>
</evidence>
<feature type="domain" description="MvdD-like pre-ATP grasp" evidence="1">
    <location>
        <begin position="7"/>
        <end position="116"/>
    </location>
</feature>
<dbReference type="Pfam" id="PF21068">
    <property type="entry name" value="ATPgraspMvdD"/>
    <property type="match status" value="1"/>
</dbReference>
<evidence type="ECO:0000313" key="2">
    <source>
        <dbReference type="EMBL" id="MFC6886536.1"/>
    </source>
</evidence>
<dbReference type="InterPro" id="IPR048936">
    <property type="entry name" value="MvdD-like_ATPgrasp"/>
</dbReference>
<name>A0ABW2D116_9ACTN</name>
<dbReference type="SUPFAM" id="SSF56059">
    <property type="entry name" value="Glutathione synthetase ATP-binding domain-like"/>
    <property type="match status" value="1"/>
</dbReference>
<accession>A0ABW2D116</accession>
<dbReference type="Gene3D" id="3.30.470.20">
    <property type="entry name" value="ATP-grasp fold, B domain"/>
    <property type="match status" value="1"/>
</dbReference>
<evidence type="ECO:0000259" key="1">
    <source>
        <dbReference type="Pfam" id="PF21068"/>
    </source>
</evidence>
<dbReference type="NCBIfam" id="TIGR04187">
    <property type="entry name" value="GRASP_SAV_5884"/>
    <property type="match status" value="1"/>
</dbReference>
<sequence length="317" mass="34784">MTESPPVLVVTQPEDVTADIVVAGLNRRGVPVVRFDPSEFPHSLAFSATFDGDGLRGSLTTATHHVDLSAVRSLYYRRPRGFTFPGLDGQESRFATLQARFGLGGVLASLPGCLYVNHPHAMADAEFKPAQLAVAAGLGFVVPKTLVTNEPDRARMFAAEHGPIIYKPLRACPYRRDGRAQTVWVAEVDPAELDESIATTAHLFQTRVPAVGHLRVTAVGDRVFCVRIDSGDLLDWRYDYEVLTYTATDTPPGLADLIAAYLRRFDLVFGCFDFALRPDGTAVFLECNPNGQWAWLEDETHLPMTAALVDLLERGRA</sequence>
<keyword evidence="3" id="KW-1185">Reference proteome</keyword>
<organism evidence="2 3">
    <name type="scientific">Actinomadura yumaensis</name>
    <dbReference type="NCBI Taxonomy" id="111807"/>
    <lineage>
        <taxon>Bacteria</taxon>
        <taxon>Bacillati</taxon>
        <taxon>Actinomycetota</taxon>
        <taxon>Actinomycetes</taxon>
        <taxon>Streptosporangiales</taxon>
        <taxon>Thermomonosporaceae</taxon>
        <taxon>Actinomadura</taxon>
    </lineage>
</organism>
<dbReference type="EMBL" id="JBHSXS010000055">
    <property type="protein sequence ID" value="MFC6886536.1"/>
    <property type="molecule type" value="Genomic_DNA"/>
</dbReference>
<dbReference type="InterPro" id="IPR026449">
    <property type="entry name" value="GRASP_SAV_5884"/>
</dbReference>
<proteinExistence type="predicted"/>
<reference evidence="3" key="1">
    <citation type="journal article" date="2019" name="Int. J. Syst. Evol. Microbiol.">
        <title>The Global Catalogue of Microorganisms (GCM) 10K type strain sequencing project: providing services to taxonomists for standard genome sequencing and annotation.</title>
        <authorList>
            <consortium name="The Broad Institute Genomics Platform"/>
            <consortium name="The Broad Institute Genome Sequencing Center for Infectious Disease"/>
            <person name="Wu L."/>
            <person name="Ma J."/>
        </authorList>
    </citation>
    <scope>NUCLEOTIDE SEQUENCE [LARGE SCALE GENOMIC DNA]</scope>
    <source>
        <strain evidence="3">JCM 3369</strain>
    </source>
</reference>
<dbReference type="RefSeq" id="WP_160820307.1">
    <property type="nucleotide sequence ID" value="NZ_JBHSXS010000055.1"/>
</dbReference>
<dbReference type="Proteomes" id="UP001596380">
    <property type="component" value="Unassembled WGS sequence"/>
</dbReference>
<gene>
    <name evidence="2" type="primary">tgmB</name>
    <name evidence="2" type="ORF">ACFQKB_42720</name>
</gene>
<protein>
    <submittedName>
        <fullName evidence="2">ATP-grasp ribosomal peptide maturase</fullName>
    </submittedName>
</protein>
<dbReference type="PANTHER" id="PTHR21621:SF0">
    <property type="entry name" value="BETA-CITRYLGLUTAMATE SYNTHASE B-RELATED"/>
    <property type="match status" value="1"/>
</dbReference>